<dbReference type="Pfam" id="PF07833">
    <property type="entry name" value="Cu_amine_oxidN1"/>
    <property type="match status" value="1"/>
</dbReference>
<feature type="chain" id="PRO_5046383645" evidence="1">
    <location>
        <begin position="25"/>
        <end position="380"/>
    </location>
</feature>
<comment type="caution">
    <text evidence="3">The sequence shown here is derived from an EMBL/GenBank/DDBJ whole genome shotgun (WGS) entry which is preliminary data.</text>
</comment>
<name>A0ABR8MP78_9BACL</name>
<sequence>MKKSLSLFLLLSLVLMLVPAYASAATAPVTVAYDGKAVKFTQPPVRKSNLTFVEAKPLAAQLGATYAFDTKTKSATIKKGATSIKLSLDSKAAYVNGVKQQLAVAPYSVKGYVIVPAEFVVKSFGGSVAWDGKSKLSITSPSAVEALSKQKAVNVINGYFAALSKLDVKGVKSAWLPTSWNAEDEEDLLLADGEAVIFTVKSVKVTSFTGTKATIKAEVNINYPSPYQIDEIYSITYTMVKDSAGAWKIKQENLEDYNYDLPNKPVNTTQTFSTSVEDAVNQLIDNLNAEDLDAVQGMFAEDSMSAEMMLDFWADDFDGYDTRYELSDLMIIGADEAKGTATVYVALDAEDEESAYPYDVVLFLVRDEANNWKIQELTEL</sequence>
<dbReference type="EMBL" id="JACXZA010000001">
    <property type="protein sequence ID" value="MBD3917748.1"/>
    <property type="molecule type" value="Genomic_DNA"/>
</dbReference>
<feature type="domain" description="Copper amine oxidase-like N-terminal" evidence="2">
    <location>
        <begin position="34"/>
        <end position="135"/>
    </location>
</feature>
<dbReference type="InterPro" id="IPR036582">
    <property type="entry name" value="Mao_N_sf"/>
</dbReference>
<dbReference type="InterPro" id="IPR032710">
    <property type="entry name" value="NTF2-like_dom_sf"/>
</dbReference>
<proteinExistence type="predicted"/>
<evidence type="ECO:0000313" key="4">
    <source>
        <dbReference type="Proteomes" id="UP000609346"/>
    </source>
</evidence>
<dbReference type="SUPFAM" id="SSF55383">
    <property type="entry name" value="Copper amine oxidase, domain N"/>
    <property type="match status" value="1"/>
</dbReference>
<evidence type="ECO:0000313" key="3">
    <source>
        <dbReference type="EMBL" id="MBD3917748.1"/>
    </source>
</evidence>
<accession>A0ABR8MP78</accession>
<dbReference type="InterPro" id="IPR012854">
    <property type="entry name" value="Cu_amine_oxidase-like_N"/>
</dbReference>
<keyword evidence="4" id="KW-1185">Reference proteome</keyword>
<gene>
    <name evidence="3" type="ORF">H8B09_03215</name>
</gene>
<protein>
    <submittedName>
        <fullName evidence="3">Copper amine oxidase N-terminal domain-containing protein</fullName>
    </submittedName>
</protein>
<evidence type="ECO:0000259" key="2">
    <source>
        <dbReference type="Pfam" id="PF07833"/>
    </source>
</evidence>
<dbReference type="SUPFAM" id="SSF54427">
    <property type="entry name" value="NTF2-like"/>
    <property type="match status" value="1"/>
</dbReference>
<reference evidence="3 4" key="1">
    <citation type="submission" date="2020-09" db="EMBL/GenBank/DDBJ databases">
        <title>Paenibacillus sp. strain PR3 16S rRNA gene Genome sequencing and assembly.</title>
        <authorList>
            <person name="Kim J."/>
        </authorList>
    </citation>
    <scope>NUCLEOTIDE SEQUENCE [LARGE SCALE GENOMIC DNA]</scope>
    <source>
        <strain evidence="3 4">PR3</strain>
    </source>
</reference>
<dbReference type="Gene3D" id="3.30.457.10">
    <property type="entry name" value="Copper amine oxidase-like, N-terminal domain"/>
    <property type="match status" value="1"/>
</dbReference>
<keyword evidence="1" id="KW-0732">Signal</keyword>
<organism evidence="3 4">
    <name type="scientific">Paenibacillus terricola</name>
    <dbReference type="NCBI Taxonomy" id="2763503"/>
    <lineage>
        <taxon>Bacteria</taxon>
        <taxon>Bacillati</taxon>
        <taxon>Bacillota</taxon>
        <taxon>Bacilli</taxon>
        <taxon>Bacillales</taxon>
        <taxon>Paenibacillaceae</taxon>
        <taxon>Paenibacillus</taxon>
    </lineage>
</organism>
<feature type="signal peptide" evidence="1">
    <location>
        <begin position="1"/>
        <end position="24"/>
    </location>
</feature>
<evidence type="ECO:0000256" key="1">
    <source>
        <dbReference type="SAM" id="SignalP"/>
    </source>
</evidence>
<dbReference type="Proteomes" id="UP000609346">
    <property type="component" value="Unassembled WGS sequence"/>
</dbReference>
<dbReference type="RefSeq" id="WP_191202017.1">
    <property type="nucleotide sequence ID" value="NZ_JACXZA010000001.1"/>
</dbReference>